<keyword evidence="2" id="KW-1185">Reference proteome</keyword>
<gene>
    <name evidence="1" type="ORF">N7492_006615</name>
</gene>
<dbReference type="EMBL" id="JAPQKO010000005">
    <property type="protein sequence ID" value="KAJ5161223.1"/>
    <property type="molecule type" value="Genomic_DNA"/>
</dbReference>
<organism evidence="1 2">
    <name type="scientific">Penicillium capsulatum</name>
    <dbReference type="NCBI Taxonomy" id="69766"/>
    <lineage>
        <taxon>Eukaryota</taxon>
        <taxon>Fungi</taxon>
        <taxon>Dikarya</taxon>
        <taxon>Ascomycota</taxon>
        <taxon>Pezizomycotina</taxon>
        <taxon>Eurotiomycetes</taxon>
        <taxon>Eurotiomycetidae</taxon>
        <taxon>Eurotiales</taxon>
        <taxon>Aspergillaceae</taxon>
        <taxon>Penicillium</taxon>
    </lineage>
</organism>
<name>A0A9W9LL19_9EURO</name>
<comment type="caution">
    <text evidence="1">The sequence shown here is derived from an EMBL/GenBank/DDBJ whole genome shotgun (WGS) entry which is preliminary data.</text>
</comment>
<dbReference type="AlphaFoldDB" id="A0A9W9LL19"/>
<sequence>MVELPVGRGEVELAKKLKDKHTETPSDFVRSWALLLWAPPDFVSPKPEWRNLSTIPEPRPPETAKY</sequence>
<reference evidence="1" key="1">
    <citation type="submission" date="2022-11" db="EMBL/GenBank/DDBJ databases">
        <authorList>
            <person name="Petersen C."/>
        </authorList>
    </citation>
    <scope>NUCLEOTIDE SEQUENCE</scope>
    <source>
        <strain evidence="1">IBT 21917</strain>
    </source>
</reference>
<reference evidence="1" key="2">
    <citation type="journal article" date="2023" name="IMA Fungus">
        <title>Comparative genomic study of the Penicillium genus elucidates a diverse pangenome and 15 lateral gene transfer events.</title>
        <authorList>
            <person name="Petersen C."/>
            <person name="Sorensen T."/>
            <person name="Nielsen M.R."/>
            <person name="Sondergaard T.E."/>
            <person name="Sorensen J.L."/>
            <person name="Fitzpatrick D.A."/>
            <person name="Frisvad J.C."/>
            <person name="Nielsen K.L."/>
        </authorList>
    </citation>
    <scope>NUCLEOTIDE SEQUENCE</scope>
    <source>
        <strain evidence="1">IBT 21917</strain>
    </source>
</reference>
<proteinExistence type="predicted"/>
<evidence type="ECO:0000313" key="2">
    <source>
        <dbReference type="Proteomes" id="UP001146351"/>
    </source>
</evidence>
<evidence type="ECO:0000313" key="1">
    <source>
        <dbReference type="EMBL" id="KAJ5161223.1"/>
    </source>
</evidence>
<dbReference type="Proteomes" id="UP001146351">
    <property type="component" value="Unassembled WGS sequence"/>
</dbReference>
<accession>A0A9W9LL19</accession>
<protein>
    <submittedName>
        <fullName evidence="1">Uncharacterized protein</fullName>
    </submittedName>
</protein>